<evidence type="ECO:0000313" key="2">
    <source>
        <dbReference type="EMBL" id="THV34124.1"/>
    </source>
</evidence>
<protein>
    <submittedName>
        <fullName evidence="2">Uncharacterized protein</fullName>
    </submittedName>
</protein>
<dbReference type="RefSeq" id="WP_136542335.1">
    <property type="nucleotide sequence ID" value="NZ_STGU01000009.1"/>
</dbReference>
<name>A0A4S8Q1Y2_9HYPH</name>
<feature type="region of interest" description="Disordered" evidence="1">
    <location>
        <begin position="1"/>
        <end position="30"/>
    </location>
</feature>
<reference evidence="2 3" key="1">
    <citation type="submission" date="2019-04" db="EMBL/GenBank/DDBJ databases">
        <title>genome sequence of strain W3.</title>
        <authorList>
            <person name="Gao J."/>
            <person name="Sun J."/>
        </authorList>
    </citation>
    <scope>NUCLEOTIDE SEQUENCE [LARGE SCALE GENOMIC DNA]</scope>
    <source>
        <strain evidence="2 3">W3</strain>
    </source>
</reference>
<organism evidence="2 3">
    <name type="scientific">Rhizobium rosettiformans W3</name>
    <dbReference type="NCBI Taxonomy" id="538378"/>
    <lineage>
        <taxon>Bacteria</taxon>
        <taxon>Pseudomonadati</taxon>
        <taxon>Pseudomonadota</taxon>
        <taxon>Alphaproteobacteria</taxon>
        <taxon>Hyphomicrobiales</taxon>
        <taxon>Rhizobiaceae</taxon>
        <taxon>Rhizobium/Agrobacterium group</taxon>
        <taxon>Rhizobium</taxon>
    </lineage>
</organism>
<dbReference type="Proteomes" id="UP000307378">
    <property type="component" value="Unassembled WGS sequence"/>
</dbReference>
<evidence type="ECO:0000313" key="3">
    <source>
        <dbReference type="Proteomes" id="UP000307378"/>
    </source>
</evidence>
<comment type="caution">
    <text evidence="2">The sequence shown here is derived from an EMBL/GenBank/DDBJ whole genome shotgun (WGS) entry which is preliminary data.</text>
</comment>
<gene>
    <name evidence="2" type="ORF">FAA86_16870</name>
</gene>
<dbReference type="AlphaFoldDB" id="A0A4S8Q1Y2"/>
<evidence type="ECO:0000256" key="1">
    <source>
        <dbReference type="SAM" id="MobiDB-lite"/>
    </source>
</evidence>
<proteinExistence type="predicted"/>
<sequence>MPVSRDSNKPKKPRRDGQSGTFGIGNSGIRRSDFLSNDDYARAVHEAGGPGPNERFVADGLGEHTRLLQAIHGVNRDDRQELFQAELAREIGDRPHVFVKKWKGRLRGGYLKASTLPETVLETRHNADGAARQVLIMPKSDQASRLIDEAEFAELYSACEFAHEFGLPLDTMITVTWSLLGCRSDDEVKKGFQALLKCIGDWLGQRGWPCAYIYCHENSAMLGLHSHIALHVPGGTVAGRSSLGLKQLSAMEHPRRQFKAYLKKWVERRFGGVVKGAVRTTGGLVEQPWLAFLRLGYMTKGFERGVLVQSAKYAPDGRDVFLGDLIPFRWRDPGPVSVKRCGVSQSLGPTQRRTGVPGGLERFYADPVKLRGDLKLAGVSAVDLGTACSDLESWMKADRRPAKPKRFQSAYERGSRDVRELYPQDFVDRLNLYR</sequence>
<accession>A0A4S8Q1Y2</accession>
<dbReference type="EMBL" id="STGU01000009">
    <property type="protein sequence ID" value="THV34124.1"/>
    <property type="molecule type" value="Genomic_DNA"/>
</dbReference>